<reference evidence="2 3" key="1">
    <citation type="submission" date="2023-02" db="EMBL/GenBank/DDBJ databases">
        <title>Genome sequencing required for Actinomycetospora new species description.</title>
        <authorList>
            <person name="Saimee Y."/>
            <person name="Duangmal K."/>
        </authorList>
    </citation>
    <scope>NUCLEOTIDE SEQUENCE [LARGE SCALE GENOMIC DNA]</scope>
    <source>
        <strain evidence="2 3">DW7H6</strain>
    </source>
</reference>
<keyword evidence="3" id="KW-1185">Reference proteome</keyword>
<gene>
    <name evidence="2" type="ORF">PGB27_25000</name>
</gene>
<comment type="caution">
    <text evidence="2">The sequence shown here is derived from an EMBL/GenBank/DDBJ whole genome shotgun (WGS) entry which is preliminary data.</text>
</comment>
<dbReference type="PROSITE" id="PS51186">
    <property type="entry name" value="GNAT"/>
    <property type="match status" value="1"/>
</dbReference>
<name>A0ABT5T0I8_9PSEU</name>
<dbReference type="InterPro" id="IPR000182">
    <property type="entry name" value="GNAT_dom"/>
</dbReference>
<dbReference type="Gene3D" id="3.40.630.30">
    <property type="match status" value="1"/>
</dbReference>
<dbReference type="EMBL" id="JAQZAO010000014">
    <property type="protein sequence ID" value="MDD7968617.1"/>
    <property type="molecule type" value="Genomic_DNA"/>
</dbReference>
<keyword evidence="2" id="KW-0012">Acyltransferase</keyword>
<evidence type="ECO:0000313" key="2">
    <source>
        <dbReference type="EMBL" id="MDD7968617.1"/>
    </source>
</evidence>
<feature type="domain" description="N-acetyltransferase" evidence="1">
    <location>
        <begin position="4"/>
        <end position="138"/>
    </location>
</feature>
<keyword evidence="2" id="KW-0808">Transferase</keyword>
<organism evidence="2 3">
    <name type="scientific">Actinomycetospora lemnae</name>
    <dbReference type="NCBI Taxonomy" id="3019891"/>
    <lineage>
        <taxon>Bacteria</taxon>
        <taxon>Bacillati</taxon>
        <taxon>Actinomycetota</taxon>
        <taxon>Actinomycetes</taxon>
        <taxon>Pseudonocardiales</taxon>
        <taxon>Pseudonocardiaceae</taxon>
        <taxon>Actinomycetospora</taxon>
    </lineage>
</organism>
<dbReference type="SUPFAM" id="SSF55729">
    <property type="entry name" value="Acyl-CoA N-acyltransferases (Nat)"/>
    <property type="match status" value="1"/>
</dbReference>
<dbReference type="EC" id="2.3.1.-" evidence="2"/>
<proteinExistence type="predicted"/>
<evidence type="ECO:0000313" key="3">
    <source>
        <dbReference type="Proteomes" id="UP001300763"/>
    </source>
</evidence>
<sequence length="138" mass="14756">MIRRGFAELTPAELYDLLALRVRVFVVEQECAYQELDGLDAAAEHVWTRGPGGEMAAYLRVLDEGGGVTRLGRIVTAPEHRGTGAGAALVRAVLAAVDGPVVLGAQVQAQGFYERLGFAVDGPGYDEDGIPHVPMRRP</sequence>
<dbReference type="GO" id="GO:0016746">
    <property type="term" value="F:acyltransferase activity"/>
    <property type="evidence" value="ECO:0007669"/>
    <property type="project" value="UniProtKB-KW"/>
</dbReference>
<dbReference type="InterPro" id="IPR016181">
    <property type="entry name" value="Acyl_CoA_acyltransferase"/>
</dbReference>
<evidence type="ECO:0000259" key="1">
    <source>
        <dbReference type="PROSITE" id="PS51186"/>
    </source>
</evidence>
<dbReference type="RefSeq" id="WP_274203148.1">
    <property type="nucleotide sequence ID" value="NZ_JAQZAO010000014.1"/>
</dbReference>
<dbReference type="Pfam" id="PF13673">
    <property type="entry name" value="Acetyltransf_10"/>
    <property type="match status" value="1"/>
</dbReference>
<accession>A0ABT5T0I8</accession>
<dbReference type="Proteomes" id="UP001300763">
    <property type="component" value="Unassembled WGS sequence"/>
</dbReference>
<protein>
    <submittedName>
        <fullName evidence="2">GNAT family N-acetyltransferase</fullName>
        <ecNumber evidence="2">2.3.1.-</ecNumber>
    </submittedName>
</protein>